<dbReference type="GO" id="GO:0044206">
    <property type="term" value="P:UMP salvage"/>
    <property type="evidence" value="ECO:0007669"/>
    <property type="project" value="UniProtKB-UniPathway"/>
</dbReference>
<comment type="pathway">
    <text evidence="1 5">Pyrimidine metabolism; UMP biosynthesis via salvage pathway; UMP from uridine: step 1/1.</text>
</comment>
<evidence type="ECO:0000259" key="6">
    <source>
        <dbReference type="Pfam" id="PF00485"/>
    </source>
</evidence>
<dbReference type="InterPro" id="IPR006083">
    <property type="entry name" value="PRK/URK"/>
</dbReference>
<dbReference type="UniPathway" id="UPA00579">
    <property type="reaction ID" value="UER00640"/>
</dbReference>
<sequence length="509" mass="56491">MLPTTPGVTGHKNHILTSHGRPPWYGPDGRAINNAFVIGVAGGSASGKTYVADQIVKALQSLPSILILSQDSFYRKHNEEELALAFANELDLDHPSAIDTEMFAQCLKDLKEYKQTHIPTYSFVHHQRLPETKYLYGASVIIVEGIMALLDPALRDLYDLKIFVQCDSDLMLARRLRRDIKERGRTVDGVLTQYLRFVKPAFDNFVGPTAKYADIIIPGAGNMIAIDLVVNHVRRKLAERHANFRAELSRVQPALEEGWEADVRNWPGVVLLRQTPQLRGIHTILRDQETSREDFIFFADRLATLVVERGMDLLPYVPDSVETPTGAIARGLKLDARVCGVSIIRAQAPSHLQLLPSLTGGPLQAGLQRVLRDVPLGALLIQSDPSTGEPLLLHSSLPACVLDRALATSTYVFLLDTQIGTGAAALMAIRVLLDHGVQEGHIVFLTFLISQQGGPNVLRRAFPRVRIVTSAVDDVLRSGWSELDRETGERRRVWKIVPGMGYIGDRYYL</sequence>
<dbReference type="Pfam" id="PF00485">
    <property type="entry name" value="PRK"/>
    <property type="match status" value="1"/>
</dbReference>
<comment type="pathway">
    <text evidence="5">Pyrimidine metabolism; CTP biosynthesis via salvage pathway; CTP from cytidine: step 1/3.</text>
</comment>
<dbReference type="GO" id="GO:0004849">
    <property type="term" value="F:uridine kinase activity"/>
    <property type="evidence" value="ECO:0007669"/>
    <property type="project" value="UniProtKB-EC"/>
</dbReference>
<dbReference type="SUPFAM" id="SSF53271">
    <property type="entry name" value="PRTase-like"/>
    <property type="match status" value="1"/>
</dbReference>
<dbReference type="InterPro" id="IPR029057">
    <property type="entry name" value="PRTase-like"/>
</dbReference>
<reference evidence="8 9" key="1">
    <citation type="journal article" date="2016" name="Mol. Biol. Evol.">
        <title>Comparative Genomics of Early-Diverging Mushroom-Forming Fungi Provides Insights into the Origins of Lignocellulose Decay Capabilities.</title>
        <authorList>
            <person name="Nagy L.G."/>
            <person name="Riley R."/>
            <person name="Tritt A."/>
            <person name="Adam C."/>
            <person name="Daum C."/>
            <person name="Floudas D."/>
            <person name="Sun H."/>
            <person name="Yadav J.S."/>
            <person name="Pangilinan J."/>
            <person name="Larsson K.H."/>
            <person name="Matsuura K."/>
            <person name="Barry K."/>
            <person name="Labutti K."/>
            <person name="Kuo R."/>
            <person name="Ohm R.A."/>
            <person name="Bhattacharya S.S."/>
            <person name="Shirouzu T."/>
            <person name="Yoshinaga Y."/>
            <person name="Martin F.M."/>
            <person name="Grigoriev I.V."/>
            <person name="Hibbett D.S."/>
        </authorList>
    </citation>
    <scope>NUCLEOTIDE SEQUENCE [LARGE SCALE GENOMIC DNA]</scope>
    <source>
        <strain evidence="8 9">HHB12733</strain>
    </source>
</reference>
<evidence type="ECO:0000313" key="8">
    <source>
        <dbReference type="EMBL" id="KZT59137.1"/>
    </source>
</evidence>
<dbReference type="CDD" id="cd02023">
    <property type="entry name" value="UMPK"/>
    <property type="match status" value="1"/>
</dbReference>
<accession>A0A165HCX9</accession>
<dbReference type="NCBIfam" id="NF004018">
    <property type="entry name" value="PRK05480.1"/>
    <property type="match status" value="1"/>
</dbReference>
<dbReference type="Pfam" id="PF14681">
    <property type="entry name" value="UPRTase"/>
    <property type="match status" value="1"/>
</dbReference>
<dbReference type="EMBL" id="KV423943">
    <property type="protein sequence ID" value="KZT59137.1"/>
    <property type="molecule type" value="Genomic_DNA"/>
</dbReference>
<keyword evidence="5" id="KW-0067">ATP-binding</keyword>
<dbReference type="EC" id="2.7.1.48" evidence="5"/>
<dbReference type="Gene3D" id="3.40.50.2020">
    <property type="match status" value="1"/>
</dbReference>
<dbReference type="Proteomes" id="UP000076842">
    <property type="component" value="Unassembled WGS sequence"/>
</dbReference>
<dbReference type="PANTHER" id="PTHR10285">
    <property type="entry name" value="URIDINE KINASE"/>
    <property type="match status" value="1"/>
</dbReference>
<dbReference type="UniPathway" id="UPA00574">
    <property type="reaction ID" value="UER00637"/>
</dbReference>
<dbReference type="FunFam" id="3.40.50.300:FF:002070">
    <property type="entry name" value="Uridine kinase"/>
    <property type="match status" value="1"/>
</dbReference>
<evidence type="ECO:0000256" key="3">
    <source>
        <dbReference type="ARBA" id="ARBA00022741"/>
    </source>
</evidence>
<evidence type="ECO:0000313" key="9">
    <source>
        <dbReference type="Proteomes" id="UP000076842"/>
    </source>
</evidence>
<dbReference type="STRING" id="1353952.A0A165HCX9"/>
<evidence type="ECO:0000256" key="2">
    <source>
        <dbReference type="ARBA" id="ARBA00022679"/>
    </source>
</evidence>
<feature type="domain" description="Phosphoribosyltransferase" evidence="7">
    <location>
        <begin position="274"/>
        <end position="508"/>
    </location>
</feature>
<dbReference type="FunCoup" id="A0A165HCX9">
    <property type="interactions" value="499"/>
</dbReference>
<comment type="similarity">
    <text evidence="5">Belongs to the uridine kinase family.</text>
</comment>
<dbReference type="AlphaFoldDB" id="A0A165HCX9"/>
<evidence type="ECO:0000256" key="4">
    <source>
        <dbReference type="ARBA" id="ARBA00022777"/>
    </source>
</evidence>
<dbReference type="OrthoDB" id="738517at2759"/>
<proteinExistence type="inferred from homology"/>
<comment type="catalytic activity">
    <reaction evidence="5">
        <text>cytidine + ATP = CMP + ADP + H(+)</text>
        <dbReference type="Rhea" id="RHEA:24674"/>
        <dbReference type="ChEBI" id="CHEBI:15378"/>
        <dbReference type="ChEBI" id="CHEBI:17562"/>
        <dbReference type="ChEBI" id="CHEBI:30616"/>
        <dbReference type="ChEBI" id="CHEBI:60377"/>
        <dbReference type="ChEBI" id="CHEBI:456216"/>
        <dbReference type="EC" id="2.7.1.48"/>
    </reaction>
</comment>
<dbReference type="InParanoid" id="A0A165HCX9"/>
<gene>
    <name evidence="8" type="ORF">CALCODRAFT_467212</name>
</gene>
<keyword evidence="3 5" id="KW-0547">Nucleotide-binding</keyword>
<dbReference type="SUPFAM" id="SSF52540">
    <property type="entry name" value="P-loop containing nucleoside triphosphate hydrolases"/>
    <property type="match status" value="1"/>
</dbReference>
<dbReference type="Gene3D" id="3.40.50.300">
    <property type="entry name" value="P-loop containing nucleotide triphosphate hydrolases"/>
    <property type="match status" value="1"/>
</dbReference>
<keyword evidence="9" id="KW-1185">Reference proteome</keyword>
<keyword evidence="4 5" id="KW-0418">Kinase</keyword>
<name>A0A165HCX9_9BASI</name>
<keyword evidence="2 5" id="KW-0808">Transferase</keyword>
<organism evidence="8 9">
    <name type="scientific">Calocera cornea HHB12733</name>
    <dbReference type="NCBI Taxonomy" id="1353952"/>
    <lineage>
        <taxon>Eukaryota</taxon>
        <taxon>Fungi</taxon>
        <taxon>Dikarya</taxon>
        <taxon>Basidiomycota</taxon>
        <taxon>Agaricomycotina</taxon>
        <taxon>Dacrymycetes</taxon>
        <taxon>Dacrymycetales</taxon>
        <taxon>Dacrymycetaceae</taxon>
        <taxon>Calocera</taxon>
    </lineage>
</organism>
<dbReference type="InterPro" id="IPR000764">
    <property type="entry name" value="Uridine_kinase-like"/>
</dbReference>
<dbReference type="GO" id="GO:0044211">
    <property type="term" value="P:CTP salvage"/>
    <property type="evidence" value="ECO:0007669"/>
    <property type="project" value="UniProtKB-UniPathway"/>
</dbReference>
<dbReference type="GO" id="GO:0005524">
    <property type="term" value="F:ATP binding"/>
    <property type="evidence" value="ECO:0007669"/>
    <property type="project" value="UniProtKB-KW"/>
</dbReference>
<dbReference type="NCBIfam" id="TIGR00235">
    <property type="entry name" value="udk"/>
    <property type="match status" value="1"/>
</dbReference>
<feature type="domain" description="Phosphoribulokinase/uridine kinase" evidence="6">
    <location>
        <begin position="37"/>
        <end position="219"/>
    </location>
</feature>
<dbReference type="GO" id="GO:0043771">
    <property type="term" value="F:cytidine kinase activity"/>
    <property type="evidence" value="ECO:0007669"/>
    <property type="project" value="RHEA"/>
</dbReference>
<evidence type="ECO:0000256" key="5">
    <source>
        <dbReference type="RuleBase" id="RU003825"/>
    </source>
</evidence>
<dbReference type="InterPro" id="IPR027417">
    <property type="entry name" value="P-loop_NTPase"/>
</dbReference>
<dbReference type="PRINTS" id="PR00988">
    <property type="entry name" value="URIDINKINASE"/>
</dbReference>
<dbReference type="InterPro" id="IPR000836">
    <property type="entry name" value="PRTase_dom"/>
</dbReference>
<protein>
    <recommendedName>
        <fullName evidence="5">Uridine kinase</fullName>
        <ecNumber evidence="5">2.7.1.48</ecNumber>
    </recommendedName>
</protein>
<evidence type="ECO:0000259" key="7">
    <source>
        <dbReference type="Pfam" id="PF14681"/>
    </source>
</evidence>
<comment type="catalytic activity">
    <reaction evidence="5">
        <text>uridine + ATP = UMP + ADP + H(+)</text>
        <dbReference type="Rhea" id="RHEA:16825"/>
        <dbReference type="ChEBI" id="CHEBI:15378"/>
        <dbReference type="ChEBI" id="CHEBI:16704"/>
        <dbReference type="ChEBI" id="CHEBI:30616"/>
        <dbReference type="ChEBI" id="CHEBI:57865"/>
        <dbReference type="ChEBI" id="CHEBI:456216"/>
        <dbReference type="EC" id="2.7.1.48"/>
    </reaction>
</comment>
<evidence type="ECO:0000256" key="1">
    <source>
        <dbReference type="ARBA" id="ARBA00004690"/>
    </source>
</evidence>